<sequence length="221" mass="25068">MTIAVRPPRILDKAFEDDLLAGPLKPFLELIQRDRDLIAEIRSDLLDVYCKGQRLVSIRPTRQGSYLFESHEKFWPQRGLKFSTAESVASFCRDNVPFIKQRIAEHGARGLEIEFEQLLVRANNLETLNTDYIAVDRQGISEEGRGRTDVVGVYWPGNRRGSGDRLAPALIEVNMVSRVASRMSQIRSDATSRICVPFCLCSSVSWRSSSAKRLGWVYYLG</sequence>
<proteinExistence type="predicted"/>
<reference evidence="2" key="1">
    <citation type="submission" date="2018-06" db="EMBL/GenBank/DDBJ databases">
        <authorList>
            <person name="Helene L.C."/>
            <person name="Dall'Agnol R."/>
            <person name="Delamuta J.R."/>
            <person name="Hungria M."/>
        </authorList>
    </citation>
    <scope>NUCLEOTIDE SEQUENCE [LARGE SCALE GENOMIC DNA]</scope>
    <source>
        <strain evidence="2">AC99b</strain>
    </source>
</reference>
<organism evidence="1 2">
    <name type="scientific">Mesorhizobium hawassense</name>
    <dbReference type="NCBI Taxonomy" id="1209954"/>
    <lineage>
        <taxon>Bacteria</taxon>
        <taxon>Pseudomonadati</taxon>
        <taxon>Pseudomonadota</taxon>
        <taxon>Alphaproteobacteria</taxon>
        <taxon>Hyphomicrobiales</taxon>
        <taxon>Phyllobacteriaceae</taxon>
        <taxon>Mesorhizobium</taxon>
    </lineage>
</organism>
<evidence type="ECO:0000313" key="1">
    <source>
        <dbReference type="EMBL" id="RAZ91842.1"/>
    </source>
</evidence>
<protein>
    <submittedName>
        <fullName evidence="1">Uncharacterized protein</fullName>
    </submittedName>
</protein>
<accession>A0A330HW19</accession>
<keyword evidence="2" id="KW-1185">Reference proteome</keyword>
<dbReference type="EMBL" id="QMBP01000002">
    <property type="protein sequence ID" value="RAZ91842.1"/>
    <property type="molecule type" value="Genomic_DNA"/>
</dbReference>
<dbReference type="OrthoDB" id="5917942at2"/>
<name>A0A330HW19_9HYPH</name>
<dbReference type="RefSeq" id="WP_112096217.1">
    <property type="nucleotide sequence ID" value="NZ_QMBP01000002.1"/>
</dbReference>
<dbReference type="AlphaFoldDB" id="A0A330HW19"/>
<evidence type="ECO:0000313" key="2">
    <source>
        <dbReference type="Proteomes" id="UP000251558"/>
    </source>
</evidence>
<dbReference type="Proteomes" id="UP000251558">
    <property type="component" value="Unassembled WGS sequence"/>
</dbReference>
<comment type="caution">
    <text evidence="1">The sequence shown here is derived from an EMBL/GenBank/DDBJ whole genome shotgun (WGS) entry which is preliminary data.</text>
</comment>
<reference evidence="1 2" key="2">
    <citation type="submission" date="2018-07" db="EMBL/GenBank/DDBJ databases">
        <title>Diversity of Mesorhizobium strains in Brazil.</title>
        <authorList>
            <person name="Helene L.C.F."/>
            <person name="Dall'Agnol R."/>
            <person name="Delamuta J.R.M."/>
            <person name="Hungria M."/>
        </authorList>
    </citation>
    <scope>NUCLEOTIDE SEQUENCE [LARGE SCALE GENOMIC DNA]</scope>
    <source>
        <strain evidence="1 2">AC99b</strain>
    </source>
</reference>
<gene>
    <name evidence="1" type="ORF">DPM33_05015</name>
</gene>